<feature type="chain" id="PRO_5046990599" evidence="1">
    <location>
        <begin position="19"/>
        <end position="149"/>
    </location>
</feature>
<proteinExistence type="predicted"/>
<protein>
    <submittedName>
        <fullName evidence="2">DUF3157 family protein</fullName>
    </submittedName>
</protein>
<dbReference type="EMBL" id="JBHTIB010000002">
    <property type="protein sequence ID" value="MFD0834574.1"/>
    <property type="molecule type" value="Genomic_DNA"/>
</dbReference>
<comment type="caution">
    <text evidence="2">The sequence shown here is derived from an EMBL/GenBank/DDBJ whole genome shotgun (WGS) entry which is preliminary data.</text>
</comment>
<organism evidence="2 3">
    <name type="scientific">Mariniflexile aquimaris</name>
    <dbReference type="NCBI Taxonomy" id="881009"/>
    <lineage>
        <taxon>Bacteria</taxon>
        <taxon>Pseudomonadati</taxon>
        <taxon>Bacteroidota</taxon>
        <taxon>Flavobacteriia</taxon>
        <taxon>Flavobacteriales</taxon>
        <taxon>Flavobacteriaceae</taxon>
        <taxon>Mariniflexile</taxon>
    </lineage>
</organism>
<keyword evidence="3" id="KW-1185">Reference proteome</keyword>
<evidence type="ECO:0000313" key="2">
    <source>
        <dbReference type="EMBL" id="MFD0834574.1"/>
    </source>
</evidence>
<gene>
    <name evidence="2" type="ORF">ACFQ0I_02255</name>
</gene>
<dbReference type="RefSeq" id="WP_379938967.1">
    <property type="nucleotide sequence ID" value="NZ_JBHTIB010000002.1"/>
</dbReference>
<evidence type="ECO:0000313" key="3">
    <source>
        <dbReference type="Proteomes" id="UP001597011"/>
    </source>
</evidence>
<evidence type="ECO:0000256" key="1">
    <source>
        <dbReference type="SAM" id="SignalP"/>
    </source>
</evidence>
<name>A0ABW3BNC8_9FLAO</name>
<feature type="signal peptide" evidence="1">
    <location>
        <begin position="1"/>
        <end position="18"/>
    </location>
</feature>
<dbReference type="Pfam" id="PF11355">
    <property type="entry name" value="DUF3157"/>
    <property type="match status" value="1"/>
</dbReference>
<sequence length="149" mass="17152">MKKSLLILLFFVSFMSFAQNIHVLKTNDGRRVLLKEDHSWEYIDSDKTLVDSTKIDLAVLKEKDKCIVEKDYKEPALNNKIQSQLKKGRATISDIKRKVAKDHECTEEQVLLLSFSEKKASGIYHFCANGTKVSYKRNGFTIIKSGKFF</sequence>
<dbReference type="InterPro" id="IPR021501">
    <property type="entry name" value="DUF3157"/>
</dbReference>
<keyword evidence="1" id="KW-0732">Signal</keyword>
<reference evidence="3" key="1">
    <citation type="journal article" date="2019" name="Int. J. Syst. Evol. Microbiol.">
        <title>The Global Catalogue of Microorganisms (GCM) 10K type strain sequencing project: providing services to taxonomists for standard genome sequencing and annotation.</title>
        <authorList>
            <consortium name="The Broad Institute Genomics Platform"/>
            <consortium name="The Broad Institute Genome Sequencing Center for Infectious Disease"/>
            <person name="Wu L."/>
            <person name="Ma J."/>
        </authorList>
    </citation>
    <scope>NUCLEOTIDE SEQUENCE [LARGE SCALE GENOMIC DNA]</scope>
    <source>
        <strain evidence="3">CCUG 60529</strain>
    </source>
</reference>
<accession>A0ABW3BNC8</accession>
<dbReference type="Proteomes" id="UP001597011">
    <property type="component" value="Unassembled WGS sequence"/>
</dbReference>